<keyword evidence="3" id="KW-1133">Transmembrane helix</keyword>
<feature type="compositionally biased region" description="Pro residues" evidence="2">
    <location>
        <begin position="384"/>
        <end position="394"/>
    </location>
</feature>
<dbReference type="Proteomes" id="UP000546642">
    <property type="component" value="Unassembled WGS sequence"/>
</dbReference>
<evidence type="ECO:0000259" key="4">
    <source>
        <dbReference type="Pfam" id="PF03816"/>
    </source>
</evidence>
<reference evidence="5 6" key="1">
    <citation type="submission" date="2020-08" db="EMBL/GenBank/DDBJ databases">
        <title>Sequencing the genomes of 1000 actinobacteria strains.</title>
        <authorList>
            <person name="Klenk H.-P."/>
        </authorList>
    </citation>
    <scope>NUCLEOTIDE SEQUENCE [LARGE SCALE GENOMIC DNA]</scope>
    <source>
        <strain evidence="5 6">DSM 46659</strain>
    </source>
</reference>
<feature type="compositionally biased region" description="Low complexity" evidence="2">
    <location>
        <begin position="23"/>
        <end position="46"/>
    </location>
</feature>
<dbReference type="AlphaFoldDB" id="A0A7X0D912"/>
<dbReference type="NCBIfam" id="TIGR00350">
    <property type="entry name" value="lytR_cpsA_psr"/>
    <property type="match status" value="1"/>
</dbReference>
<comment type="caution">
    <text evidence="5">The sequence shown here is derived from an EMBL/GenBank/DDBJ whole genome shotgun (WGS) entry which is preliminary data.</text>
</comment>
<keyword evidence="6" id="KW-1185">Reference proteome</keyword>
<accession>A0A7X0D912</accession>
<dbReference type="InterPro" id="IPR004474">
    <property type="entry name" value="LytR_CpsA_psr"/>
</dbReference>
<dbReference type="PANTHER" id="PTHR33392">
    <property type="entry name" value="POLYISOPRENYL-TEICHOIC ACID--PEPTIDOGLYCAN TEICHOIC ACID TRANSFERASE TAGU"/>
    <property type="match status" value="1"/>
</dbReference>
<comment type="similarity">
    <text evidence="1">Belongs to the LytR/CpsA/Psr (LCP) family.</text>
</comment>
<feature type="compositionally biased region" description="Polar residues" evidence="2">
    <location>
        <begin position="1"/>
        <end position="11"/>
    </location>
</feature>
<keyword evidence="3" id="KW-0472">Membrane</keyword>
<feature type="compositionally biased region" description="Low complexity" evidence="2">
    <location>
        <begin position="395"/>
        <end position="413"/>
    </location>
</feature>
<evidence type="ECO:0000313" key="5">
    <source>
        <dbReference type="EMBL" id="MBB6174574.1"/>
    </source>
</evidence>
<keyword evidence="3" id="KW-0812">Transmembrane</keyword>
<feature type="domain" description="Cell envelope-related transcriptional attenuator" evidence="4">
    <location>
        <begin position="128"/>
        <end position="282"/>
    </location>
</feature>
<feature type="transmembrane region" description="Helical" evidence="3">
    <location>
        <begin position="50"/>
        <end position="73"/>
    </location>
</feature>
<evidence type="ECO:0000256" key="2">
    <source>
        <dbReference type="SAM" id="MobiDB-lite"/>
    </source>
</evidence>
<dbReference type="Pfam" id="PF03816">
    <property type="entry name" value="LytR_cpsA_psr"/>
    <property type="match status" value="1"/>
</dbReference>
<dbReference type="RefSeq" id="WP_184078683.1">
    <property type="nucleotide sequence ID" value="NZ_JACHDS010000001.1"/>
</dbReference>
<sequence length="438" mass="46316">MSDDAANSSEAEPSAKDTPPQDAEPATEATTASASAAAGSGPRSRLGRRLATGTAIALALALVAGIGTAYAYYRFLQGNMTRHDLGSTLSDEERPEKIGDAVNILFIGSDGRQEGNSDYGGRDFAGERSDSLMLAHISPDSRVTVINIPRDSLVQLPQCAPYGETEGTQGYYGMINSALFHGGPPCVIKTVETLTGIRIDHFVHLSFVGFRDMVDAVGGVRMCIPEPMSDRRAKLDLDAGDQRLDGEQALAFVRARYEIGDGGDIGRIDRQQMFLGALAEEVTGSGVLTSPAKINGLLQAITEHTATDRDFSLSRMVSIGATLADVDLHDIAFYTVPWFPAPSDPNRVVWDEEKAQRLFAAVSRDQRVDDSMLETGAPSSPSGEPSPLPEPSYPAEPSTEPVTPSASSSPSPTGGEIEGRDATANPCVNGLGEGTEGK</sequence>
<evidence type="ECO:0000313" key="6">
    <source>
        <dbReference type="Proteomes" id="UP000546642"/>
    </source>
</evidence>
<feature type="region of interest" description="Disordered" evidence="2">
    <location>
        <begin position="1"/>
        <end position="46"/>
    </location>
</feature>
<dbReference type="EMBL" id="JACHDS010000001">
    <property type="protein sequence ID" value="MBB6174574.1"/>
    <property type="molecule type" value="Genomic_DNA"/>
</dbReference>
<organism evidence="5 6">
    <name type="scientific">Nocardiopsis mwathae</name>
    <dbReference type="NCBI Taxonomy" id="1472723"/>
    <lineage>
        <taxon>Bacteria</taxon>
        <taxon>Bacillati</taxon>
        <taxon>Actinomycetota</taxon>
        <taxon>Actinomycetes</taxon>
        <taxon>Streptosporangiales</taxon>
        <taxon>Nocardiopsidaceae</taxon>
        <taxon>Nocardiopsis</taxon>
    </lineage>
</organism>
<evidence type="ECO:0000256" key="1">
    <source>
        <dbReference type="ARBA" id="ARBA00006068"/>
    </source>
</evidence>
<feature type="region of interest" description="Disordered" evidence="2">
    <location>
        <begin position="362"/>
        <end position="438"/>
    </location>
</feature>
<protein>
    <submittedName>
        <fullName evidence="5">LCP family protein required for cell wall assembly</fullName>
    </submittedName>
</protein>
<dbReference type="InterPro" id="IPR050922">
    <property type="entry name" value="LytR/CpsA/Psr_CW_biosynth"/>
</dbReference>
<proteinExistence type="inferred from homology"/>
<dbReference type="Gene3D" id="3.40.630.190">
    <property type="entry name" value="LCP protein"/>
    <property type="match status" value="1"/>
</dbReference>
<gene>
    <name evidence="5" type="ORF">HNR23_004634</name>
</gene>
<name>A0A7X0D912_9ACTN</name>
<evidence type="ECO:0000256" key="3">
    <source>
        <dbReference type="SAM" id="Phobius"/>
    </source>
</evidence>
<dbReference type="PANTHER" id="PTHR33392:SF6">
    <property type="entry name" value="POLYISOPRENYL-TEICHOIC ACID--PEPTIDOGLYCAN TEICHOIC ACID TRANSFERASE TAGU"/>
    <property type="match status" value="1"/>
</dbReference>